<evidence type="ECO:0000256" key="6">
    <source>
        <dbReference type="ARBA" id="ARBA00023136"/>
    </source>
</evidence>
<proteinExistence type="inferred from homology"/>
<dbReference type="Pfam" id="PF21082">
    <property type="entry name" value="MS_channel_3rd"/>
    <property type="match status" value="1"/>
</dbReference>
<evidence type="ECO:0000256" key="3">
    <source>
        <dbReference type="ARBA" id="ARBA00022475"/>
    </source>
</evidence>
<evidence type="ECO:0000259" key="11">
    <source>
        <dbReference type="Pfam" id="PF21088"/>
    </source>
</evidence>
<dbReference type="Gene3D" id="2.30.30.60">
    <property type="match status" value="1"/>
</dbReference>
<keyword evidence="13" id="KW-1185">Reference proteome</keyword>
<feature type="transmembrane region" description="Helical" evidence="8">
    <location>
        <begin position="33"/>
        <end position="54"/>
    </location>
</feature>
<sequence length="299" mass="33854">MFLNIDQNENIIAVEEFAQETKSLMSQIVDDPYSFIVFPIIELAIILLLTFLALRYSGLIIERVFNVSKMESRKANTLQKLMKSIARYAIYFVATLTLLMQFGFDPLPVIAGAGVFGLAIGFGAQNLVRDIISGFFMIFERQLEVGDFVEINGQISGTVEEVGLRITKIREYNQRLHYIANGKISQVTNYNREQMRPIVAITVPFEQDMDLVGEALEEICQSVAKKYAPFLIQNPEVLGITNVNQDGVQFTITAVSQPEEFWSIERAIRLEAISVLQKRDIDIAYPRRVLFNHSLTSSP</sequence>
<dbReference type="SUPFAM" id="SSF82861">
    <property type="entry name" value="Mechanosensitive channel protein MscS (YggB), transmembrane region"/>
    <property type="match status" value="1"/>
</dbReference>
<comment type="subcellular location">
    <subcellularLocation>
        <location evidence="1">Cell membrane</location>
        <topology evidence="1">Multi-pass membrane protein</topology>
    </subcellularLocation>
</comment>
<accession>A0A926RV39</accession>
<dbReference type="SUPFAM" id="SSF82689">
    <property type="entry name" value="Mechanosensitive channel protein MscS (YggB), C-terminal domain"/>
    <property type="match status" value="1"/>
</dbReference>
<dbReference type="InterPro" id="IPR049142">
    <property type="entry name" value="MS_channel_1st"/>
</dbReference>
<dbReference type="Gene3D" id="3.30.70.100">
    <property type="match status" value="1"/>
</dbReference>
<keyword evidence="4 8" id="KW-0812">Transmembrane</keyword>
<keyword evidence="5 8" id="KW-1133">Transmembrane helix</keyword>
<comment type="function">
    <text evidence="7">May play a role in resistance to osmotic downshock.</text>
</comment>
<dbReference type="Pfam" id="PF21088">
    <property type="entry name" value="MS_channel_1st"/>
    <property type="match status" value="1"/>
</dbReference>
<dbReference type="InterPro" id="IPR011014">
    <property type="entry name" value="MscS_channel_TM-2"/>
</dbReference>
<comment type="caution">
    <text evidence="12">The sequence shown here is derived from an EMBL/GenBank/DDBJ whole genome shotgun (WGS) entry which is preliminary data.</text>
</comment>
<dbReference type="SUPFAM" id="SSF50182">
    <property type="entry name" value="Sm-like ribonucleoproteins"/>
    <property type="match status" value="1"/>
</dbReference>
<feature type="transmembrane region" description="Helical" evidence="8">
    <location>
        <begin position="110"/>
        <end position="128"/>
    </location>
</feature>
<dbReference type="PANTHER" id="PTHR30460:SF0">
    <property type="entry name" value="MODERATE CONDUCTANCE MECHANOSENSITIVE CHANNEL YBIO"/>
    <property type="match status" value="1"/>
</dbReference>
<dbReference type="AlphaFoldDB" id="A0A926RV39"/>
<evidence type="ECO:0000313" key="12">
    <source>
        <dbReference type="EMBL" id="MBD1373367.1"/>
    </source>
</evidence>
<dbReference type="PANTHER" id="PTHR30460">
    <property type="entry name" value="MODERATE CONDUCTANCE MECHANOSENSITIVE CHANNEL YBIO"/>
    <property type="match status" value="1"/>
</dbReference>
<dbReference type="InterPro" id="IPR010920">
    <property type="entry name" value="LSM_dom_sf"/>
</dbReference>
<dbReference type="Proteomes" id="UP000661691">
    <property type="component" value="Unassembled WGS sequence"/>
</dbReference>
<gene>
    <name evidence="12" type="ORF">IC620_13515</name>
</gene>
<dbReference type="EMBL" id="JACXAH010000023">
    <property type="protein sequence ID" value="MBD1373367.1"/>
    <property type="molecule type" value="Genomic_DNA"/>
</dbReference>
<dbReference type="FunFam" id="2.30.30.60:FF:000001">
    <property type="entry name" value="MscS Mechanosensitive ion channel"/>
    <property type="match status" value="1"/>
</dbReference>
<evidence type="ECO:0000259" key="10">
    <source>
        <dbReference type="Pfam" id="PF21082"/>
    </source>
</evidence>
<evidence type="ECO:0000256" key="7">
    <source>
        <dbReference type="ARBA" id="ARBA00059688"/>
    </source>
</evidence>
<feature type="domain" description="Mechanosensitive ion channel MscS C-terminal" evidence="10">
    <location>
        <begin position="200"/>
        <end position="283"/>
    </location>
</feature>
<evidence type="ECO:0000256" key="4">
    <source>
        <dbReference type="ARBA" id="ARBA00022692"/>
    </source>
</evidence>
<keyword evidence="3" id="KW-1003">Cell membrane</keyword>
<evidence type="ECO:0000256" key="1">
    <source>
        <dbReference type="ARBA" id="ARBA00004651"/>
    </source>
</evidence>
<dbReference type="RefSeq" id="WP_191140799.1">
    <property type="nucleotide sequence ID" value="NZ_JACXAG020000008.1"/>
</dbReference>
<dbReference type="InterPro" id="IPR045276">
    <property type="entry name" value="YbiO_bact"/>
</dbReference>
<dbReference type="Pfam" id="PF00924">
    <property type="entry name" value="MS_channel_2nd"/>
    <property type="match status" value="1"/>
</dbReference>
<feature type="domain" description="Mechanosensitive ion channel transmembrane helices 2/3" evidence="11">
    <location>
        <begin position="85"/>
        <end position="125"/>
    </location>
</feature>
<keyword evidence="6 8" id="KW-0472">Membrane</keyword>
<dbReference type="InterPro" id="IPR006685">
    <property type="entry name" value="MscS_channel_2nd"/>
</dbReference>
<dbReference type="InterPro" id="IPR011066">
    <property type="entry name" value="MscS_channel_C_sf"/>
</dbReference>
<dbReference type="InterPro" id="IPR049278">
    <property type="entry name" value="MS_channel_C"/>
</dbReference>
<evidence type="ECO:0000256" key="5">
    <source>
        <dbReference type="ARBA" id="ARBA00022989"/>
    </source>
</evidence>
<comment type="similarity">
    <text evidence="2">Belongs to the MscS (TC 1.A.23) family.</text>
</comment>
<evidence type="ECO:0000313" key="13">
    <source>
        <dbReference type="Proteomes" id="UP000661691"/>
    </source>
</evidence>
<dbReference type="GO" id="GO:0005886">
    <property type="term" value="C:plasma membrane"/>
    <property type="evidence" value="ECO:0007669"/>
    <property type="project" value="UniProtKB-SubCell"/>
</dbReference>
<dbReference type="GO" id="GO:0008381">
    <property type="term" value="F:mechanosensitive monoatomic ion channel activity"/>
    <property type="evidence" value="ECO:0007669"/>
    <property type="project" value="InterPro"/>
</dbReference>
<dbReference type="Gene3D" id="1.10.287.1260">
    <property type="match status" value="1"/>
</dbReference>
<reference evidence="12" key="1">
    <citation type="submission" date="2020-09" db="EMBL/GenBank/DDBJ databases">
        <title>A novel bacterium of genus Hazenella, isolated from South China Sea.</title>
        <authorList>
            <person name="Huang H."/>
            <person name="Mo K."/>
            <person name="Hu Y."/>
        </authorList>
    </citation>
    <scope>NUCLEOTIDE SEQUENCE</scope>
    <source>
        <strain evidence="12">IB182357</strain>
    </source>
</reference>
<dbReference type="InterPro" id="IPR023408">
    <property type="entry name" value="MscS_beta-dom_sf"/>
</dbReference>
<feature type="transmembrane region" description="Helical" evidence="8">
    <location>
        <begin position="85"/>
        <end position="104"/>
    </location>
</feature>
<organism evidence="12 13">
    <name type="scientific">Polycladospora coralii</name>
    <dbReference type="NCBI Taxonomy" id="2771432"/>
    <lineage>
        <taxon>Bacteria</taxon>
        <taxon>Bacillati</taxon>
        <taxon>Bacillota</taxon>
        <taxon>Bacilli</taxon>
        <taxon>Bacillales</taxon>
        <taxon>Thermoactinomycetaceae</taxon>
        <taxon>Polycladospora</taxon>
    </lineage>
</organism>
<evidence type="ECO:0000256" key="2">
    <source>
        <dbReference type="ARBA" id="ARBA00008017"/>
    </source>
</evidence>
<protein>
    <submittedName>
        <fullName evidence="12">Mechanosensitive ion channel family protein</fullName>
    </submittedName>
</protein>
<evidence type="ECO:0000259" key="9">
    <source>
        <dbReference type="Pfam" id="PF00924"/>
    </source>
</evidence>
<evidence type="ECO:0000256" key="8">
    <source>
        <dbReference type="SAM" id="Phobius"/>
    </source>
</evidence>
<name>A0A926RV39_9BACL</name>
<feature type="domain" description="Mechanosensitive ion channel MscS" evidence="9">
    <location>
        <begin position="126"/>
        <end position="192"/>
    </location>
</feature>